<proteinExistence type="predicted"/>
<dbReference type="RefSeq" id="WP_090368527.1">
    <property type="nucleotide sequence ID" value="NZ_FNEM01000033.1"/>
</dbReference>
<evidence type="ECO:0000313" key="2">
    <source>
        <dbReference type="Proteomes" id="UP000199527"/>
    </source>
</evidence>
<dbReference type="Proteomes" id="UP000199527">
    <property type="component" value="Unassembled WGS sequence"/>
</dbReference>
<gene>
    <name evidence="1" type="ORF">SAMN04488540_1337</name>
</gene>
<reference evidence="2" key="1">
    <citation type="submission" date="2016-10" db="EMBL/GenBank/DDBJ databases">
        <authorList>
            <person name="Varghese N."/>
            <person name="Submissions S."/>
        </authorList>
    </citation>
    <scope>NUCLEOTIDE SEQUENCE [LARGE SCALE GENOMIC DNA]</scope>
    <source>
        <strain evidence="2">DSM 23317</strain>
    </source>
</reference>
<dbReference type="OrthoDB" id="6400412at2"/>
<sequence>MQKVLGITLFAAAAVAALILGSMEVDNAKRQQVDSARAELLQPEHQARMFDTSDMMYDYSQPETPDINQLLQDYPTAAGAIPEAVRDNLAYEAAVEGDYEQAYRQMALAFKEGHGEGSYATSW</sequence>
<accession>A0A1G9BPX4</accession>
<organism evidence="1 2">
    <name type="scientific">Ferrimonas sediminum</name>
    <dbReference type="NCBI Taxonomy" id="718193"/>
    <lineage>
        <taxon>Bacteria</taxon>
        <taxon>Pseudomonadati</taxon>
        <taxon>Pseudomonadota</taxon>
        <taxon>Gammaproteobacteria</taxon>
        <taxon>Alteromonadales</taxon>
        <taxon>Ferrimonadaceae</taxon>
        <taxon>Ferrimonas</taxon>
    </lineage>
</organism>
<name>A0A1G9BPX4_9GAMM</name>
<protein>
    <submittedName>
        <fullName evidence="1">Uncharacterized protein</fullName>
    </submittedName>
</protein>
<keyword evidence="2" id="KW-1185">Reference proteome</keyword>
<evidence type="ECO:0000313" key="1">
    <source>
        <dbReference type="EMBL" id="SDK41561.1"/>
    </source>
</evidence>
<dbReference type="AlphaFoldDB" id="A0A1G9BPX4"/>
<dbReference type="EMBL" id="FNEM01000033">
    <property type="protein sequence ID" value="SDK41561.1"/>
    <property type="molecule type" value="Genomic_DNA"/>
</dbReference>